<gene>
    <name evidence="2" type="ORF">ACFPKY_22470</name>
</gene>
<evidence type="ECO:0000256" key="1">
    <source>
        <dbReference type="SAM" id="Coils"/>
    </source>
</evidence>
<name>A0ABW0N5F3_9ACTN</name>
<dbReference type="EMBL" id="JBHSMD010000011">
    <property type="protein sequence ID" value="MFC5495886.1"/>
    <property type="molecule type" value="Genomic_DNA"/>
</dbReference>
<organism evidence="2 3">
    <name type="scientific">Nocardioides caricicola</name>
    <dbReference type="NCBI Taxonomy" id="634770"/>
    <lineage>
        <taxon>Bacteria</taxon>
        <taxon>Bacillati</taxon>
        <taxon>Actinomycetota</taxon>
        <taxon>Actinomycetes</taxon>
        <taxon>Propionibacteriales</taxon>
        <taxon>Nocardioidaceae</taxon>
        <taxon>Nocardioides</taxon>
    </lineage>
</organism>
<sequence length="213" mass="23614">MATDAFERVIFRGRVMDKKTQAFLRAMEQRLGYELTIVQGSYNAGGVSASAGTHDGGGVVDLVSWDHRRKVRIARELGAFAWFRPDLPGVWGEHVHLGIRDHGRLSSAAKAQQAGFDADPARNGLANNAVDRTWHPDPSVTFRYRARTEPPPPPPTRVARSRDALAEAIHALGEAAALLDATGEDREFARKQIDDLRELRATARDVLERMPER</sequence>
<feature type="coiled-coil region" evidence="1">
    <location>
        <begin position="179"/>
        <end position="206"/>
    </location>
</feature>
<dbReference type="RefSeq" id="WP_345182562.1">
    <property type="nucleotide sequence ID" value="NZ_BAABFQ010000010.1"/>
</dbReference>
<reference evidence="3" key="1">
    <citation type="journal article" date="2019" name="Int. J. Syst. Evol. Microbiol.">
        <title>The Global Catalogue of Microorganisms (GCM) 10K type strain sequencing project: providing services to taxonomists for standard genome sequencing and annotation.</title>
        <authorList>
            <consortium name="The Broad Institute Genomics Platform"/>
            <consortium name="The Broad Institute Genome Sequencing Center for Infectious Disease"/>
            <person name="Wu L."/>
            <person name="Ma J."/>
        </authorList>
    </citation>
    <scope>NUCLEOTIDE SEQUENCE [LARGE SCALE GENOMIC DNA]</scope>
    <source>
        <strain evidence="3">KACC 13778</strain>
    </source>
</reference>
<keyword evidence="3" id="KW-1185">Reference proteome</keyword>
<evidence type="ECO:0000313" key="2">
    <source>
        <dbReference type="EMBL" id="MFC5495886.1"/>
    </source>
</evidence>
<comment type="caution">
    <text evidence="2">The sequence shown here is derived from an EMBL/GenBank/DDBJ whole genome shotgun (WGS) entry which is preliminary data.</text>
</comment>
<evidence type="ECO:0000313" key="3">
    <source>
        <dbReference type="Proteomes" id="UP001595956"/>
    </source>
</evidence>
<dbReference type="Proteomes" id="UP001595956">
    <property type="component" value="Unassembled WGS sequence"/>
</dbReference>
<keyword evidence="1" id="KW-0175">Coiled coil</keyword>
<accession>A0ABW0N5F3</accession>
<protein>
    <submittedName>
        <fullName evidence="2">Uncharacterized protein</fullName>
    </submittedName>
</protein>
<proteinExistence type="predicted"/>